<gene>
    <name evidence="10" type="primary">fluC</name>
    <name evidence="10" type="synonym">crcB</name>
    <name evidence="11" type="ORF">G443_003565</name>
</gene>
<feature type="binding site" evidence="10">
    <location>
        <position position="77"/>
    </location>
    <ligand>
        <name>Na(+)</name>
        <dbReference type="ChEBI" id="CHEBI:29101"/>
        <note>structural</note>
    </ligand>
</feature>
<dbReference type="Pfam" id="PF02537">
    <property type="entry name" value="CRCB"/>
    <property type="match status" value="1"/>
</dbReference>
<evidence type="ECO:0000256" key="6">
    <source>
        <dbReference type="ARBA" id="ARBA00023303"/>
    </source>
</evidence>
<dbReference type="Proteomes" id="UP000791080">
    <property type="component" value="Unassembled WGS sequence"/>
</dbReference>
<comment type="caution">
    <text evidence="11">The sequence shown here is derived from an EMBL/GenBank/DDBJ whole genome shotgun (WGS) entry which is preliminary data.</text>
</comment>
<sequence>MLTSLLVAVGAGVGAPLRYLVDRAARRWYPGPFPLGTLLVNVSGSLVFGLLAAGLVAGWAPTWSEPLLGAGLCGAFTTYSTFAHDTLALFDDRRRWLALANVGANLALGLAAAALGWGLGSLFLG</sequence>
<comment type="similarity">
    <text evidence="7 10">Belongs to the fluoride channel Fluc/FEX (TC 1.A.43) family.</text>
</comment>
<evidence type="ECO:0000256" key="10">
    <source>
        <dbReference type="HAMAP-Rule" id="MF_00454"/>
    </source>
</evidence>
<dbReference type="InterPro" id="IPR003691">
    <property type="entry name" value="FluC"/>
</dbReference>
<evidence type="ECO:0000256" key="7">
    <source>
        <dbReference type="ARBA" id="ARBA00035120"/>
    </source>
</evidence>
<comment type="subcellular location">
    <subcellularLocation>
        <location evidence="1 10">Cell membrane</location>
        <topology evidence="1 10">Multi-pass membrane protein</topology>
    </subcellularLocation>
</comment>
<keyword evidence="10" id="KW-0813">Transport</keyword>
<keyword evidence="6 10" id="KW-0407">Ion channel</keyword>
<feature type="binding site" evidence="10">
    <location>
        <position position="74"/>
    </location>
    <ligand>
        <name>Na(+)</name>
        <dbReference type="ChEBI" id="CHEBI:29101"/>
        <note>structural</note>
    </ligand>
</feature>
<feature type="transmembrane region" description="Helical" evidence="10">
    <location>
        <begin position="102"/>
        <end position="124"/>
    </location>
</feature>
<evidence type="ECO:0000256" key="8">
    <source>
        <dbReference type="ARBA" id="ARBA00035585"/>
    </source>
</evidence>
<organism evidence="11 12">
    <name type="scientific">Actinoalloteichus caeruleus DSM 43889</name>
    <dbReference type="NCBI Taxonomy" id="1120930"/>
    <lineage>
        <taxon>Bacteria</taxon>
        <taxon>Bacillati</taxon>
        <taxon>Actinomycetota</taxon>
        <taxon>Actinomycetes</taxon>
        <taxon>Pseudonocardiales</taxon>
        <taxon>Pseudonocardiaceae</taxon>
        <taxon>Actinoalloteichus</taxon>
        <taxon>Actinoalloteichus cyanogriseus</taxon>
    </lineage>
</organism>
<name>A0ABT1JLA1_ACTCY</name>
<protein>
    <recommendedName>
        <fullName evidence="10">Fluoride-specific ion channel FluC</fullName>
    </recommendedName>
</protein>
<dbReference type="EMBL" id="AUBJ02000001">
    <property type="protein sequence ID" value="MCP2333295.1"/>
    <property type="molecule type" value="Genomic_DNA"/>
</dbReference>
<feature type="transmembrane region" description="Helical" evidence="10">
    <location>
        <begin position="67"/>
        <end position="90"/>
    </location>
</feature>
<reference evidence="11 12" key="1">
    <citation type="submission" date="2022-06" db="EMBL/GenBank/DDBJ databases">
        <title>Genomic Encyclopedia of Type Strains, Phase I: the one thousand microbial genomes (KMG-I) project.</title>
        <authorList>
            <person name="Kyrpides N."/>
        </authorList>
    </citation>
    <scope>NUCLEOTIDE SEQUENCE [LARGE SCALE GENOMIC DNA]</scope>
    <source>
        <strain evidence="11 12">DSM 43889</strain>
    </source>
</reference>
<comment type="function">
    <text evidence="9 10">Fluoride-specific ion channel. Important for reducing fluoride concentration in the cell, thus reducing its toxicity.</text>
</comment>
<dbReference type="PANTHER" id="PTHR28259">
    <property type="entry name" value="FLUORIDE EXPORT PROTEIN 1-RELATED"/>
    <property type="match status" value="1"/>
</dbReference>
<evidence type="ECO:0000256" key="2">
    <source>
        <dbReference type="ARBA" id="ARBA00022475"/>
    </source>
</evidence>
<dbReference type="RefSeq" id="WP_245588867.1">
    <property type="nucleotide sequence ID" value="NZ_AUBJ02000001.1"/>
</dbReference>
<keyword evidence="10" id="KW-0406">Ion transport</keyword>
<dbReference type="HAMAP" id="MF_00454">
    <property type="entry name" value="FluC"/>
    <property type="match status" value="1"/>
</dbReference>
<dbReference type="NCBIfam" id="TIGR00494">
    <property type="entry name" value="crcB"/>
    <property type="match status" value="1"/>
</dbReference>
<keyword evidence="10" id="KW-0479">Metal-binding</keyword>
<keyword evidence="5 10" id="KW-0472">Membrane</keyword>
<keyword evidence="2 10" id="KW-1003">Cell membrane</keyword>
<comment type="activity regulation">
    <text evidence="10">Na(+) is not transported, but it plays an essential structural role and its presence is essential for fluoride channel function.</text>
</comment>
<keyword evidence="3 10" id="KW-0812">Transmembrane</keyword>
<evidence type="ECO:0000256" key="5">
    <source>
        <dbReference type="ARBA" id="ARBA00023136"/>
    </source>
</evidence>
<evidence type="ECO:0000313" key="11">
    <source>
        <dbReference type="EMBL" id="MCP2333295.1"/>
    </source>
</evidence>
<keyword evidence="4 10" id="KW-1133">Transmembrane helix</keyword>
<dbReference type="PANTHER" id="PTHR28259:SF1">
    <property type="entry name" value="FLUORIDE EXPORT PROTEIN 1-RELATED"/>
    <property type="match status" value="1"/>
</dbReference>
<keyword evidence="10" id="KW-0915">Sodium</keyword>
<evidence type="ECO:0000256" key="9">
    <source>
        <dbReference type="ARBA" id="ARBA00049940"/>
    </source>
</evidence>
<evidence type="ECO:0000313" key="12">
    <source>
        <dbReference type="Proteomes" id="UP000791080"/>
    </source>
</evidence>
<keyword evidence="12" id="KW-1185">Reference proteome</keyword>
<evidence type="ECO:0000256" key="1">
    <source>
        <dbReference type="ARBA" id="ARBA00004651"/>
    </source>
</evidence>
<evidence type="ECO:0000256" key="4">
    <source>
        <dbReference type="ARBA" id="ARBA00022989"/>
    </source>
</evidence>
<accession>A0ABT1JLA1</accession>
<evidence type="ECO:0000256" key="3">
    <source>
        <dbReference type="ARBA" id="ARBA00022692"/>
    </source>
</evidence>
<proteinExistence type="inferred from homology"/>
<feature type="transmembrane region" description="Helical" evidence="10">
    <location>
        <begin position="38"/>
        <end position="60"/>
    </location>
</feature>
<comment type="catalytic activity">
    <reaction evidence="8">
        <text>fluoride(in) = fluoride(out)</text>
        <dbReference type="Rhea" id="RHEA:76159"/>
        <dbReference type="ChEBI" id="CHEBI:17051"/>
    </reaction>
    <physiologicalReaction direction="left-to-right" evidence="8">
        <dbReference type="Rhea" id="RHEA:76160"/>
    </physiologicalReaction>
</comment>